<feature type="region of interest" description="Disordered" evidence="1">
    <location>
        <begin position="256"/>
        <end position="355"/>
    </location>
</feature>
<feature type="compositionally biased region" description="Polar residues" evidence="1">
    <location>
        <begin position="309"/>
        <end position="318"/>
    </location>
</feature>
<comment type="caution">
    <text evidence="4">The sequence shown here is derived from an EMBL/GenBank/DDBJ whole genome shotgun (WGS) entry which is preliminary data.</text>
</comment>
<evidence type="ECO:0008006" key="6">
    <source>
        <dbReference type="Google" id="ProtNLM"/>
    </source>
</evidence>
<feature type="transmembrane region" description="Helical" evidence="2">
    <location>
        <begin position="421"/>
        <end position="439"/>
    </location>
</feature>
<proteinExistence type="predicted"/>
<name>A0AA39C405_9HYME</name>
<dbReference type="PANTHER" id="PTHR16502:SF0">
    <property type="entry name" value="KERATINOCYTE-ASSOCIATED TRANSMEMBRANE PROTEIN 2"/>
    <property type="match status" value="1"/>
</dbReference>
<reference evidence="4" key="2">
    <citation type="submission" date="2023-03" db="EMBL/GenBank/DDBJ databases">
        <authorList>
            <person name="Inwood S.N."/>
            <person name="Skelly J.G."/>
            <person name="Guhlin J."/>
            <person name="Harrop T.W.R."/>
            <person name="Goldson S.G."/>
            <person name="Dearden P.K."/>
        </authorList>
    </citation>
    <scope>NUCLEOTIDE SEQUENCE</scope>
    <source>
        <strain evidence="4">Irish</strain>
        <tissue evidence="4">Whole body</tissue>
    </source>
</reference>
<sequence>MSFNVAIFFCFLANFLFSNHVYEAAQIPKPALKIADVIKNDKNVCDITSEIQHSQYLQECNKLEFPNNNFEVTKENVNQFLCIALYDSFVKICQYNNVKDTTKKGEINEISVWNNETVFDKAIEVINKNGDHDLWNICQQIKKLSPVYNKTSGFVGKLKSKFNNTLKCAEFCENDPRTIKPLLIGLYIINQKFDEKVIDNTEKKELIPIKLPANESNITNTNKLNEAIKNETNSPNQKTNLEQSKVIKDDFIIKNKPADNLHPQSREQNKQINDKEKHLTTTTTAMPKVLKDSKTNDNPSKKIQPLPVASNTSIATEANKNEKAPLSDITGTEKKDETPTANTQAATISDKTRNEEQTNAEYDLQMDNDQLAGPEDAGLPDDDPSRQQPKEISQLDDDVMEEKENPVNRLPSTHQEDDSHFFGYFTVIGLIGIAGCLIYHRKQKILAMIVEGRRSRGGRGRKRPSTASYRKLDCNLEEAVTSQCNSNVSHVIY</sequence>
<feature type="chain" id="PRO_5041222773" description="Trans-Golgi network integral membrane protein TGN38" evidence="3">
    <location>
        <begin position="25"/>
        <end position="493"/>
    </location>
</feature>
<feature type="signal peptide" evidence="3">
    <location>
        <begin position="1"/>
        <end position="24"/>
    </location>
</feature>
<protein>
    <recommendedName>
        <fullName evidence="6">Trans-Golgi network integral membrane protein TGN38</fullName>
    </recommendedName>
</protein>
<evidence type="ECO:0000256" key="3">
    <source>
        <dbReference type="SAM" id="SignalP"/>
    </source>
</evidence>
<feature type="compositionally biased region" description="Polar residues" evidence="1">
    <location>
        <begin position="339"/>
        <end position="349"/>
    </location>
</feature>
<dbReference type="Proteomes" id="UP001168990">
    <property type="component" value="Unassembled WGS sequence"/>
</dbReference>
<organism evidence="4 5">
    <name type="scientific">Microctonus aethiopoides</name>
    <dbReference type="NCBI Taxonomy" id="144406"/>
    <lineage>
        <taxon>Eukaryota</taxon>
        <taxon>Metazoa</taxon>
        <taxon>Ecdysozoa</taxon>
        <taxon>Arthropoda</taxon>
        <taxon>Hexapoda</taxon>
        <taxon>Insecta</taxon>
        <taxon>Pterygota</taxon>
        <taxon>Neoptera</taxon>
        <taxon>Endopterygota</taxon>
        <taxon>Hymenoptera</taxon>
        <taxon>Apocrita</taxon>
        <taxon>Ichneumonoidea</taxon>
        <taxon>Braconidae</taxon>
        <taxon>Euphorinae</taxon>
        <taxon>Microctonus</taxon>
    </lineage>
</organism>
<gene>
    <name evidence="4" type="ORF">PV328_011250</name>
</gene>
<feature type="region of interest" description="Disordered" evidence="1">
    <location>
        <begin position="369"/>
        <end position="399"/>
    </location>
</feature>
<feature type="compositionally biased region" description="Basic and acidic residues" evidence="1">
    <location>
        <begin position="319"/>
        <end position="338"/>
    </location>
</feature>
<evidence type="ECO:0000256" key="2">
    <source>
        <dbReference type="SAM" id="Phobius"/>
    </source>
</evidence>
<evidence type="ECO:0000313" key="5">
    <source>
        <dbReference type="Proteomes" id="UP001168990"/>
    </source>
</evidence>
<feature type="compositionally biased region" description="Basic and acidic residues" evidence="1">
    <location>
        <begin position="256"/>
        <end position="279"/>
    </location>
</feature>
<keyword evidence="2" id="KW-1133">Transmembrane helix</keyword>
<dbReference type="AlphaFoldDB" id="A0AA39C405"/>
<reference evidence="4" key="1">
    <citation type="journal article" date="2023" name="bioRxiv">
        <title>Scaffold-level genome assemblies of two parasitoid biocontrol wasps reveal the parthenogenesis mechanism and an associated novel virus.</title>
        <authorList>
            <person name="Inwood S."/>
            <person name="Skelly J."/>
            <person name="Guhlin J."/>
            <person name="Harrop T."/>
            <person name="Goldson S."/>
            <person name="Dearden P."/>
        </authorList>
    </citation>
    <scope>NUCLEOTIDE SEQUENCE</scope>
    <source>
        <strain evidence="4">Irish</strain>
        <tissue evidence="4">Whole body</tissue>
    </source>
</reference>
<dbReference type="EMBL" id="JAQQBS010001425">
    <property type="protein sequence ID" value="KAK0157510.1"/>
    <property type="molecule type" value="Genomic_DNA"/>
</dbReference>
<dbReference type="Pfam" id="PF17818">
    <property type="entry name" value="KCT2"/>
    <property type="match status" value="1"/>
</dbReference>
<accession>A0AA39C405</accession>
<keyword evidence="2" id="KW-0472">Membrane</keyword>
<evidence type="ECO:0000256" key="1">
    <source>
        <dbReference type="SAM" id="MobiDB-lite"/>
    </source>
</evidence>
<evidence type="ECO:0000313" key="4">
    <source>
        <dbReference type="EMBL" id="KAK0157510.1"/>
    </source>
</evidence>
<dbReference type="PANTHER" id="PTHR16502">
    <property type="entry name" value="KERATINOCYTE-ASSOCIATED TRANSMEMBRANE PROTEIN 2"/>
    <property type="match status" value="1"/>
</dbReference>
<keyword evidence="2" id="KW-0812">Transmembrane</keyword>
<keyword evidence="3" id="KW-0732">Signal</keyword>
<keyword evidence="5" id="KW-1185">Reference proteome</keyword>
<dbReference type="InterPro" id="IPR037645">
    <property type="entry name" value="KCT2"/>
</dbReference>